<evidence type="ECO:0000313" key="3">
    <source>
        <dbReference type="EMBL" id="KAK4083530.1"/>
    </source>
</evidence>
<feature type="transmembrane region" description="Helical" evidence="1">
    <location>
        <begin position="139"/>
        <end position="159"/>
    </location>
</feature>
<evidence type="ECO:0000259" key="2">
    <source>
        <dbReference type="Pfam" id="PF20237"/>
    </source>
</evidence>
<name>A0AAE1M8X4_9HYPO</name>
<dbReference type="Proteomes" id="UP001273209">
    <property type="component" value="Unassembled WGS sequence"/>
</dbReference>
<keyword evidence="1" id="KW-0472">Membrane</keyword>
<evidence type="ECO:0000256" key="1">
    <source>
        <dbReference type="SAM" id="Phobius"/>
    </source>
</evidence>
<protein>
    <recommendedName>
        <fullName evidence="2">DUF6594 domain-containing protein</fullName>
    </recommendedName>
</protein>
<dbReference type="EMBL" id="JAWRVG010000003">
    <property type="protein sequence ID" value="KAK4083530.1"/>
    <property type="molecule type" value="Genomic_DNA"/>
</dbReference>
<dbReference type="InterPro" id="IPR046529">
    <property type="entry name" value="DUF6594"/>
</dbReference>
<organism evidence="3 4">
    <name type="scientific">Trichoderma aggressivum f. europaeum</name>
    <dbReference type="NCBI Taxonomy" id="173218"/>
    <lineage>
        <taxon>Eukaryota</taxon>
        <taxon>Fungi</taxon>
        <taxon>Dikarya</taxon>
        <taxon>Ascomycota</taxon>
        <taxon>Pezizomycotina</taxon>
        <taxon>Sordariomycetes</taxon>
        <taxon>Hypocreomycetidae</taxon>
        <taxon>Hypocreales</taxon>
        <taxon>Hypocreaceae</taxon>
        <taxon>Trichoderma</taxon>
    </lineage>
</organism>
<dbReference type="Pfam" id="PF20237">
    <property type="entry name" value="DUF6594"/>
    <property type="match status" value="1"/>
</dbReference>
<keyword evidence="1" id="KW-1133">Transmembrane helix</keyword>
<dbReference type="RefSeq" id="XP_062759531.1">
    <property type="nucleotide sequence ID" value="XM_062895235.1"/>
</dbReference>
<feature type="transmembrane region" description="Helical" evidence="1">
    <location>
        <begin position="166"/>
        <end position="186"/>
    </location>
</feature>
<feature type="domain" description="DUF6594" evidence="2">
    <location>
        <begin position="86"/>
        <end position="179"/>
    </location>
</feature>
<keyword evidence="4" id="KW-1185">Reference proteome</keyword>
<feature type="transmembrane region" description="Helical" evidence="1">
    <location>
        <begin position="112"/>
        <end position="133"/>
    </location>
</feature>
<keyword evidence="1" id="KW-0812">Transmembrane</keyword>
<dbReference type="AlphaFoldDB" id="A0AAE1M8X4"/>
<sequence>MYLRQLQIRLINIAAAQQFGRKNTNDLPLLQAVRDHEYMGRFYSSPDDPFIASSERVHDDIYPKSAVTLHGKEAADIAPVETTIPTVPWEDRRKQSAKSIANTRGETQKKAFASRIGGAVVAGAFLLFPMWLMVLKQEIYLSLGVATGCVAAFGLLMALSMGSLDAVFAATFAYAAVLMVFVGVMMQNTSSSTP</sequence>
<dbReference type="GeneID" id="87915140"/>
<proteinExistence type="predicted"/>
<gene>
    <name evidence="3" type="ORF">Triagg1_1192</name>
</gene>
<evidence type="ECO:0000313" key="4">
    <source>
        <dbReference type="Proteomes" id="UP001273209"/>
    </source>
</evidence>
<reference evidence="3" key="1">
    <citation type="submission" date="2023-11" db="EMBL/GenBank/DDBJ databases">
        <title>The genome sequences of three competitors of mushroom-forming fungi.</title>
        <authorList>
            <person name="Beijen E."/>
            <person name="Ohm R.A."/>
        </authorList>
    </citation>
    <scope>NUCLEOTIDE SEQUENCE</scope>
    <source>
        <strain evidence="3">CBS 100526</strain>
    </source>
</reference>
<comment type="caution">
    <text evidence="3">The sequence shown here is derived from an EMBL/GenBank/DDBJ whole genome shotgun (WGS) entry which is preliminary data.</text>
</comment>
<accession>A0AAE1M8X4</accession>